<keyword evidence="2" id="KW-0812">Transmembrane</keyword>
<dbReference type="InterPro" id="IPR014197">
    <property type="entry name" value="Sporulation_prot_YunB"/>
</dbReference>
<accession>A0A4R6U429</accession>
<feature type="compositionally biased region" description="Basic and acidic residues" evidence="1">
    <location>
        <begin position="247"/>
        <end position="257"/>
    </location>
</feature>
<reference evidence="3 4" key="1">
    <citation type="submission" date="2019-03" db="EMBL/GenBank/DDBJ databases">
        <title>Genomic Encyclopedia of Type Strains, Phase IV (KMG-IV): sequencing the most valuable type-strain genomes for metagenomic binning, comparative biology and taxonomic classification.</title>
        <authorList>
            <person name="Goeker M."/>
        </authorList>
    </citation>
    <scope>NUCLEOTIDE SEQUENCE [LARGE SCALE GENOMIC DNA]</scope>
    <source>
        <strain evidence="3 4">DSM 28697</strain>
    </source>
</reference>
<keyword evidence="4" id="KW-1185">Reference proteome</keyword>
<proteinExistence type="predicted"/>
<keyword evidence="2" id="KW-0472">Membrane</keyword>
<feature type="transmembrane region" description="Helical" evidence="2">
    <location>
        <begin position="12"/>
        <end position="32"/>
    </location>
</feature>
<dbReference type="PIRSF" id="PIRSF021383">
    <property type="entry name" value="YunB"/>
    <property type="match status" value="1"/>
</dbReference>
<comment type="caution">
    <text evidence="3">The sequence shown here is derived from an EMBL/GenBank/DDBJ whole genome shotgun (WGS) entry which is preliminary data.</text>
</comment>
<dbReference type="RefSeq" id="WP_166639231.1">
    <property type="nucleotide sequence ID" value="NZ_SNYJ01000006.1"/>
</dbReference>
<keyword evidence="2" id="KW-1133">Transmembrane helix</keyword>
<dbReference type="Pfam" id="PF09560">
    <property type="entry name" value="Spore_YunB"/>
    <property type="match status" value="1"/>
</dbReference>
<dbReference type="AlphaFoldDB" id="A0A4R6U429"/>
<gene>
    <name evidence="3" type="ORF">EV213_106164</name>
</gene>
<evidence type="ECO:0000313" key="4">
    <source>
        <dbReference type="Proteomes" id="UP000295632"/>
    </source>
</evidence>
<organism evidence="3 4">
    <name type="scientific">Aureibacillus halotolerans</name>
    <dbReference type="NCBI Taxonomy" id="1508390"/>
    <lineage>
        <taxon>Bacteria</taxon>
        <taxon>Bacillati</taxon>
        <taxon>Bacillota</taxon>
        <taxon>Bacilli</taxon>
        <taxon>Bacillales</taxon>
        <taxon>Bacillaceae</taxon>
        <taxon>Aureibacillus</taxon>
    </lineage>
</organism>
<dbReference type="NCBIfam" id="TIGR02832">
    <property type="entry name" value="spo_yunB"/>
    <property type="match status" value="1"/>
</dbReference>
<evidence type="ECO:0000313" key="3">
    <source>
        <dbReference type="EMBL" id="TDQ40446.1"/>
    </source>
</evidence>
<evidence type="ECO:0000256" key="1">
    <source>
        <dbReference type="SAM" id="MobiDB-lite"/>
    </source>
</evidence>
<protein>
    <submittedName>
        <fullName evidence="3">Sporulation protein YunB</fullName>
    </submittedName>
</protein>
<evidence type="ECO:0000256" key="2">
    <source>
        <dbReference type="SAM" id="Phobius"/>
    </source>
</evidence>
<sequence length="257" mass="28544">MTKRKRPIRLRTSIMISVVVFIILVIQGLWLVNKGIEPTLMDLAKIKTDQFAVHAINDAIEKEVVGGVDIRELIVLHDRPSDKVSYSFNPQVYNQLLSSSIQYVEAYIKNVEQGTIDDMTSFDAPAGMEITWTQDDEGVVYWIPIGVSTQNALLANLGPKIPVRFSLIGDVQAEIDTKISKVGINNSYLELYVNMTVRLNVIIPSTETETVITNAIKIGDLFIEGDVPQFYQSGGGKATPVIPFPTNKEDEKEETGT</sequence>
<feature type="region of interest" description="Disordered" evidence="1">
    <location>
        <begin position="234"/>
        <end position="257"/>
    </location>
</feature>
<dbReference type="EMBL" id="SNYJ01000006">
    <property type="protein sequence ID" value="TDQ40446.1"/>
    <property type="molecule type" value="Genomic_DNA"/>
</dbReference>
<dbReference type="Proteomes" id="UP000295632">
    <property type="component" value="Unassembled WGS sequence"/>
</dbReference>
<name>A0A4R6U429_9BACI</name>